<reference evidence="2" key="1">
    <citation type="submission" date="2018-03" db="EMBL/GenBank/DDBJ databases">
        <authorList>
            <person name="Zecchin S."/>
        </authorList>
    </citation>
    <scope>NUCLEOTIDE SEQUENCE [LARGE SCALE GENOMIC DNA]</scope>
</reference>
<dbReference type="InterPro" id="IPR041854">
    <property type="entry name" value="BFD-like_2Fe2S-bd_dom_sf"/>
</dbReference>
<proteinExistence type="predicted"/>
<dbReference type="Proteomes" id="UP000245125">
    <property type="component" value="Unassembled WGS sequence"/>
</dbReference>
<sequence>MERKLVCYCFGYSEGDIIRDVREGKGTSAILARIQKEKKKEACNCKHNHPEGR</sequence>
<gene>
    <name evidence="1" type="ORF">NBG4_1050007</name>
</gene>
<protein>
    <submittedName>
        <fullName evidence="1">BFD-like (2Fe-2S) protein</fullName>
    </submittedName>
</protein>
<name>A0A2U3QE31_9BACT</name>
<organism evidence="1 2">
    <name type="scientific">Candidatus Sulfobium mesophilum</name>
    <dbReference type="NCBI Taxonomy" id="2016548"/>
    <lineage>
        <taxon>Bacteria</taxon>
        <taxon>Pseudomonadati</taxon>
        <taxon>Nitrospirota</taxon>
        <taxon>Nitrospiria</taxon>
        <taxon>Nitrospirales</taxon>
        <taxon>Nitrospiraceae</taxon>
        <taxon>Candidatus Sulfobium</taxon>
    </lineage>
</organism>
<dbReference type="AlphaFoldDB" id="A0A2U3QE31"/>
<dbReference type="Gene3D" id="1.10.10.1100">
    <property type="entry name" value="BFD-like [2Fe-2S]-binding domain"/>
    <property type="match status" value="1"/>
</dbReference>
<dbReference type="OrthoDB" id="9805137at2"/>
<accession>A0A2U3QE31</accession>
<evidence type="ECO:0000313" key="1">
    <source>
        <dbReference type="EMBL" id="SPP99666.1"/>
    </source>
</evidence>
<dbReference type="EMBL" id="OUUY01000008">
    <property type="protein sequence ID" value="SPP99666.1"/>
    <property type="molecule type" value="Genomic_DNA"/>
</dbReference>
<keyword evidence="2" id="KW-1185">Reference proteome</keyword>
<evidence type="ECO:0000313" key="2">
    <source>
        <dbReference type="Proteomes" id="UP000245125"/>
    </source>
</evidence>